<dbReference type="AlphaFoldDB" id="A0AAE3YLE1"/>
<name>A0AAE3YLE1_9ACTN</name>
<dbReference type="PANTHER" id="PTHR39428">
    <property type="entry name" value="F420H(2)-DEPENDENT QUINONE REDUCTASE RV1261C"/>
    <property type="match status" value="1"/>
</dbReference>
<sequence length="273" mass="30025">MSDFNSRNIDEFQANRGRVAFFGDARLLLLTTTGARTGRPHTVLVGYVPDEEPGRLLVIGSAGGGDRHPEWYHNLRANPRVTVEDGIFTYPADAEVITGAERDRLFARIVEVLPGYADYQRKTTRVLPVVALRNAQQGPPLVGGSFGQMLLAIHDAFRRELKLVRAEVAGSGGATLAAQLRVNCLAVCGGLHFHHRGEDGGIFPMVLDRAPELEPVVDRLRTEHATIATLIDELETAVRTENPLPQVERLIEQLEAHLRYEEEMIIPALDAAG</sequence>
<dbReference type="SUPFAM" id="SSF50475">
    <property type="entry name" value="FMN-binding split barrel"/>
    <property type="match status" value="1"/>
</dbReference>
<dbReference type="RefSeq" id="WP_310367634.1">
    <property type="nucleotide sequence ID" value="NZ_JAVDYB010000001.1"/>
</dbReference>
<dbReference type="InterPro" id="IPR012349">
    <property type="entry name" value="Split_barrel_FMN-bd"/>
</dbReference>
<dbReference type="GO" id="GO:0070967">
    <property type="term" value="F:coenzyme F420 binding"/>
    <property type="evidence" value="ECO:0007669"/>
    <property type="project" value="TreeGrafter"/>
</dbReference>
<reference evidence="4" key="1">
    <citation type="submission" date="2023-07" db="EMBL/GenBank/DDBJ databases">
        <title>Sequencing the genomes of 1000 actinobacteria strains.</title>
        <authorList>
            <person name="Klenk H.-P."/>
        </authorList>
    </citation>
    <scope>NUCLEOTIDE SEQUENCE</scope>
    <source>
        <strain evidence="4">DSM 44707</strain>
    </source>
</reference>
<evidence type="ECO:0000256" key="2">
    <source>
        <dbReference type="ARBA" id="ARBA00049106"/>
    </source>
</evidence>
<gene>
    <name evidence="4" type="ORF">J2S41_002752</name>
</gene>
<dbReference type="Gene3D" id="1.20.120.520">
    <property type="entry name" value="nmb1532 protein domain like"/>
    <property type="match status" value="1"/>
</dbReference>
<comment type="catalytic activity">
    <reaction evidence="2">
        <text>oxidized coenzyme F420-(gamma-L-Glu)(n) + a quinol + H(+) = reduced coenzyme F420-(gamma-L-Glu)(n) + a quinone</text>
        <dbReference type="Rhea" id="RHEA:39663"/>
        <dbReference type="Rhea" id="RHEA-COMP:12939"/>
        <dbReference type="Rhea" id="RHEA-COMP:14378"/>
        <dbReference type="ChEBI" id="CHEBI:15378"/>
        <dbReference type="ChEBI" id="CHEBI:24646"/>
        <dbReference type="ChEBI" id="CHEBI:132124"/>
        <dbReference type="ChEBI" id="CHEBI:133980"/>
        <dbReference type="ChEBI" id="CHEBI:139511"/>
    </reaction>
</comment>
<dbReference type="PANTHER" id="PTHR39428:SF1">
    <property type="entry name" value="F420H(2)-DEPENDENT QUINONE REDUCTASE RV1261C"/>
    <property type="match status" value="1"/>
</dbReference>
<dbReference type="CDD" id="cd12108">
    <property type="entry name" value="Hr-like"/>
    <property type="match status" value="1"/>
</dbReference>
<dbReference type="Pfam" id="PF01814">
    <property type="entry name" value="Hemerythrin"/>
    <property type="match status" value="1"/>
</dbReference>
<accession>A0AAE3YLE1</accession>
<dbReference type="NCBIfam" id="TIGR00026">
    <property type="entry name" value="hi_GC_TIGR00026"/>
    <property type="match status" value="1"/>
</dbReference>
<comment type="similarity">
    <text evidence="1">Belongs to the F420H(2)-dependent quinone reductase family.</text>
</comment>
<feature type="domain" description="Hemerythrin-like" evidence="3">
    <location>
        <begin position="149"/>
        <end position="269"/>
    </location>
</feature>
<dbReference type="InterPro" id="IPR004378">
    <property type="entry name" value="F420H2_quin_Rdtase"/>
</dbReference>
<organism evidence="4 5">
    <name type="scientific">Catenuloplanes atrovinosus</name>
    <dbReference type="NCBI Taxonomy" id="137266"/>
    <lineage>
        <taxon>Bacteria</taxon>
        <taxon>Bacillati</taxon>
        <taxon>Actinomycetota</taxon>
        <taxon>Actinomycetes</taxon>
        <taxon>Micromonosporales</taxon>
        <taxon>Micromonosporaceae</taxon>
        <taxon>Catenuloplanes</taxon>
    </lineage>
</organism>
<comment type="caution">
    <text evidence="4">The sequence shown here is derived from an EMBL/GenBank/DDBJ whole genome shotgun (WGS) entry which is preliminary data.</text>
</comment>
<protein>
    <submittedName>
        <fullName evidence="4">Deazaflavin-dependent oxidoreductase (Nitroreductase family)</fullName>
    </submittedName>
</protein>
<dbReference type="Pfam" id="PF04075">
    <property type="entry name" value="F420H2_quin_red"/>
    <property type="match status" value="1"/>
</dbReference>
<dbReference type="InterPro" id="IPR012312">
    <property type="entry name" value="Hemerythrin-like"/>
</dbReference>
<evidence type="ECO:0000313" key="4">
    <source>
        <dbReference type="EMBL" id="MDR7275974.1"/>
    </source>
</evidence>
<keyword evidence="5" id="KW-1185">Reference proteome</keyword>
<proteinExistence type="inferred from homology"/>
<dbReference type="GO" id="GO:0005886">
    <property type="term" value="C:plasma membrane"/>
    <property type="evidence" value="ECO:0007669"/>
    <property type="project" value="TreeGrafter"/>
</dbReference>
<dbReference type="Gene3D" id="2.30.110.10">
    <property type="entry name" value="Electron Transport, Fmn-binding Protein, Chain A"/>
    <property type="match status" value="1"/>
</dbReference>
<dbReference type="GO" id="GO:0016491">
    <property type="term" value="F:oxidoreductase activity"/>
    <property type="evidence" value="ECO:0007669"/>
    <property type="project" value="InterPro"/>
</dbReference>
<dbReference type="Proteomes" id="UP001183643">
    <property type="component" value="Unassembled WGS sequence"/>
</dbReference>
<evidence type="ECO:0000313" key="5">
    <source>
        <dbReference type="Proteomes" id="UP001183643"/>
    </source>
</evidence>
<dbReference type="EMBL" id="JAVDYB010000001">
    <property type="protein sequence ID" value="MDR7275974.1"/>
    <property type="molecule type" value="Genomic_DNA"/>
</dbReference>
<evidence type="ECO:0000256" key="1">
    <source>
        <dbReference type="ARBA" id="ARBA00008710"/>
    </source>
</evidence>
<evidence type="ECO:0000259" key="3">
    <source>
        <dbReference type="Pfam" id="PF01814"/>
    </source>
</evidence>